<comment type="caution">
    <text evidence="2">The sequence shown here is derived from an EMBL/GenBank/DDBJ whole genome shotgun (WGS) entry which is preliminary data.</text>
</comment>
<evidence type="ECO:0000256" key="1">
    <source>
        <dbReference type="SAM" id="MobiDB-lite"/>
    </source>
</evidence>
<evidence type="ECO:0008006" key="4">
    <source>
        <dbReference type="Google" id="ProtNLM"/>
    </source>
</evidence>
<dbReference type="AlphaFoldDB" id="A0AAW1JPB2"/>
<keyword evidence="3" id="KW-1185">Reference proteome</keyword>
<dbReference type="Proteomes" id="UP001443914">
    <property type="component" value="Unassembled WGS sequence"/>
</dbReference>
<sequence>MEVAFRKPKVNIEKPSGSSGIDDNDPNNTVGLKCRPLNLVDLMSRLTSDQRVAVQDIGFGGLLHMKVRRVLKNIVDMLLSVFNDGSFMFHTPSFNFLLRKEDVYDCFLLPMGPKEVPILGTGRGKASSQESCIDLKEKWRRKFGLEGSSNAILIGKLYEKLLEMTECGDEFKRLFVLYSMSAFLAPTTNSTVDLKLASAVKDVSQIMQLDWCLYVLNNLVKACVDSKKKPAFIGGCILFLMIAYFHRFDFQGEAAPTSLPLIQH</sequence>
<evidence type="ECO:0000313" key="2">
    <source>
        <dbReference type="EMBL" id="KAK9706072.1"/>
    </source>
</evidence>
<dbReference type="PANTHER" id="PTHR34835">
    <property type="entry name" value="OS07G0283600 PROTEIN-RELATED"/>
    <property type="match status" value="1"/>
</dbReference>
<gene>
    <name evidence="2" type="ORF">RND81_07G102500</name>
</gene>
<dbReference type="EMBL" id="JBDFQZ010000007">
    <property type="protein sequence ID" value="KAK9706072.1"/>
    <property type="molecule type" value="Genomic_DNA"/>
</dbReference>
<evidence type="ECO:0000313" key="3">
    <source>
        <dbReference type="Proteomes" id="UP001443914"/>
    </source>
</evidence>
<feature type="compositionally biased region" description="Polar residues" evidence="1">
    <location>
        <begin position="16"/>
        <end position="27"/>
    </location>
</feature>
<proteinExistence type="predicted"/>
<protein>
    <recommendedName>
        <fullName evidence="4">Aminotransferase-like plant mobile domain-containing protein</fullName>
    </recommendedName>
</protein>
<dbReference type="PANTHER" id="PTHR34835:SF34">
    <property type="entry name" value="OS08G0555500 PROTEIN"/>
    <property type="match status" value="1"/>
</dbReference>
<accession>A0AAW1JPB2</accession>
<organism evidence="2 3">
    <name type="scientific">Saponaria officinalis</name>
    <name type="common">Common soapwort</name>
    <name type="synonym">Lychnis saponaria</name>
    <dbReference type="NCBI Taxonomy" id="3572"/>
    <lineage>
        <taxon>Eukaryota</taxon>
        <taxon>Viridiplantae</taxon>
        <taxon>Streptophyta</taxon>
        <taxon>Embryophyta</taxon>
        <taxon>Tracheophyta</taxon>
        <taxon>Spermatophyta</taxon>
        <taxon>Magnoliopsida</taxon>
        <taxon>eudicotyledons</taxon>
        <taxon>Gunneridae</taxon>
        <taxon>Pentapetalae</taxon>
        <taxon>Caryophyllales</taxon>
        <taxon>Caryophyllaceae</taxon>
        <taxon>Caryophylleae</taxon>
        <taxon>Saponaria</taxon>
    </lineage>
</organism>
<feature type="region of interest" description="Disordered" evidence="1">
    <location>
        <begin position="1"/>
        <end position="27"/>
    </location>
</feature>
<name>A0AAW1JPB2_SAPOF</name>
<reference evidence="2" key="1">
    <citation type="submission" date="2024-03" db="EMBL/GenBank/DDBJ databases">
        <title>WGS assembly of Saponaria officinalis var. Norfolk2.</title>
        <authorList>
            <person name="Jenkins J."/>
            <person name="Shu S."/>
            <person name="Grimwood J."/>
            <person name="Barry K."/>
            <person name="Goodstein D."/>
            <person name="Schmutz J."/>
            <person name="Leebens-Mack J."/>
            <person name="Osbourn A."/>
        </authorList>
    </citation>
    <scope>NUCLEOTIDE SEQUENCE [LARGE SCALE GENOMIC DNA]</scope>
    <source>
        <strain evidence="2">JIC</strain>
    </source>
</reference>